<comment type="caution">
    <text evidence="2">The sequence shown here is derived from an EMBL/GenBank/DDBJ whole genome shotgun (WGS) entry which is preliminary data.</text>
</comment>
<feature type="non-terminal residue" evidence="2">
    <location>
        <position position="1"/>
    </location>
</feature>
<dbReference type="SMART" id="SM00977">
    <property type="entry name" value="TilS_C"/>
    <property type="match status" value="1"/>
</dbReference>
<evidence type="ECO:0000313" key="2">
    <source>
        <dbReference type="EMBL" id="GAI05755.1"/>
    </source>
</evidence>
<dbReference type="EMBL" id="BARV01009932">
    <property type="protein sequence ID" value="GAI05755.1"/>
    <property type="molecule type" value="Genomic_DNA"/>
</dbReference>
<organism evidence="2">
    <name type="scientific">marine sediment metagenome</name>
    <dbReference type="NCBI Taxonomy" id="412755"/>
    <lineage>
        <taxon>unclassified sequences</taxon>
        <taxon>metagenomes</taxon>
        <taxon>ecological metagenomes</taxon>
    </lineage>
</organism>
<dbReference type="GO" id="GO:0005524">
    <property type="term" value="F:ATP binding"/>
    <property type="evidence" value="ECO:0007669"/>
    <property type="project" value="InterPro"/>
</dbReference>
<protein>
    <recommendedName>
        <fullName evidence="1">Lysidine-tRNA(Ile) synthetase C-terminal domain-containing protein</fullName>
    </recommendedName>
</protein>
<accession>X1LTL4</accession>
<dbReference type="GO" id="GO:0005737">
    <property type="term" value="C:cytoplasm"/>
    <property type="evidence" value="ECO:0007669"/>
    <property type="project" value="InterPro"/>
</dbReference>
<dbReference type="SUPFAM" id="SSF56037">
    <property type="entry name" value="PheT/TilS domain"/>
    <property type="match status" value="1"/>
</dbReference>
<dbReference type="AlphaFoldDB" id="X1LTL4"/>
<name>X1LTL4_9ZZZZ</name>
<dbReference type="NCBIfam" id="TIGR02433">
    <property type="entry name" value="lysidine_TilS_C"/>
    <property type="match status" value="1"/>
</dbReference>
<dbReference type="GO" id="GO:0008033">
    <property type="term" value="P:tRNA processing"/>
    <property type="evidence" value="ECO:0007669"/>
    <property type="project" value="InterPro"/>
</dbReference>
<feature type="domain" description="Lysidine-tRNA(Ile) synthetase C-terminal" evidence="1">
    <location>
        <begin position="48"/>
        <end position="120"/>
    </location>
</feature>
<dbReference type="GO" id="GO:0016879">
    <property type="term" value="F:ligase activity, forming carbon-nitrogen bonds"/>
    <property type="evidence" value="ECO:0007669"/>
    <property type="project" value="InterPro"/>
</dbReference>
<proteinExistence type="predicted"/>
<dbReference type="Pfam" id="PF11734">
    <property type="entry name" value="TilS_C"/>
    <property type="match status" value="1"/>
</dbReference>
<gene>
    <name evidence="2" type="ORF">S06H3_19400</name>
</gene>
<reference evidence="2" key="1">
    <citation type="journal article" date="2014" name="Front. Microbiol.">
        <title>High frequency of phylogenetically diverse reductive dehalogenase-homologous genes in deep subseafloor sedimentary metagenomes.</title>
        <authorList>
            <person name="Kawai M."/>
            <person name="Futagami T."/>
            <person name="Toyoda A."/>
            <person name="Takaki Y."/>
            <person name="Nishi S."/>
            <person name="Hori S."/>
            <person name="Arai W."/>
            <person name="Tsubouchi T."/>
            <person name="Morono Y."/>
            <person name="Uchiyama I."/>
            <person name="Ito T."/>
            <person name="Fujiyama A."/>
            <person name="Inagaki F."/>
            <person name="Takami H."/>
        </authorList>
    </citation>
    <scope>NUCLEOTIDE SEQUENCE</scope>
    <source>
        <strain evidence="2">Expedition CK06-06</strain>
    </source>
</reference>
<evidence type="ECO:0000259" key="1">
    <source>
        <dbReference type="SMART" id="SM00977"/>
    </source>
</evidence>
<dbReference type="InterPro" id="IPR012796">
    <property type="entry name" value="Lysidine-tRNA-synth_C"/>
</dbReference>
<sequence length="125" mass="14679">VPGETWLPGWRVIAGIVGEQVPSLSLRGAKQRSNLIAEFDFDKARTELFVRQRQPRDRFHPLGMDKPKKLQHFMVDAKIPLLWRERIPIVCSPQQIIWVVGWRIDDRVKVTEATKEILRLEFIRL</sequence>